<dbReference type="RefSeq" id="WP_107786746.1">
    <property type="nucleotide sequence ID" value="NZ_QAOL01000014.1"/>
</dbReference>
<gene>
    <name evidence="1" type="ORF">C8R28_101460</name>
</gene>
<dbReference type="AlphaFoldDB" id="A0A2T5ING9"/>
<organism evidence="1 2">
    <name type="scientific">Nitrosomonas ureae</name>
    <dbReference type="NCBI Taxonomy" id="44577"/>
    <lineage>
        <taxon>Bacteria</taxon>
        <taxon>Pseudomonadati</taxon>
        <taxon>Pseudomonadota</taxon>
        <taxon>Betaproteobacteria</taxon>
        <taxon>Nitrosomonadales</taxon>
        <taxon>Nitrosomonadaceae</taxon>
        <taxon>Nitrosomonas</taxon>
    </lineage>
</organism>
<sequence>MFDDQKLESLQQAHNKYYEAPIFKGPSLYFHHKSLESSRKQDFDRFSEHIYALLVSWGMHRMGPGGAKMREFEEFRASLKKVWNIALQLQKKEPGSLCKCDWEDLKKVFCGIRCMNTGTSLVGNSKVMAHLIPNLIPPVDRRYTLNFLFGKGQIANDLEKEWGILSKILKEFFYPIVLSSEFKSEADKWIVRPNDFPWDTSHLKIVDNLIIGSSKAIRT</sequence>
<evidence type="ECO:0000313" key="1">
    <source>
        <dbReference type="EMBL" id="PTQ85349.1"/>
    </source>
</evidence>
<name>A0A2T5ING9_9PROT</name>
<reference evidence="1 2" key="1">
    <citation type="submission" date="2018-04" db="EMBL/GenBank/DDBJ databases">
        <title>Active sludge and wastewater microbial communities from Klosterneuburg, Austria.</title>
        <authorList>
            <person name="Wagner M."/>
        </authorList>
    </citation>
    <scope>NUCLEOTIDE SEQUENCE [LARGE SCALE GENOMIC DNA]</scope>
    <source>
        <strain evidence="1 2">Nm4</strain>
    </source>
</reference>
<dbReference type="Proteomes" id="UP000244110">
    <property type="component" value="Unassembled WGS sequence"/>
</dbReference>
<comment type="caution">
    <text evidence="1">The sequence shown here is derived from an EMBL/GenBank/DDBJ whole genome shotgun (WGS) entry which is preliminary data.</text>
</comment>
<dbReference type="EMBL" id="QAOL01000014">
    <property type="protein sequence ID" value="PTQ85349.1"/>
    <property type="molecule type" value="Genomic_DNA"/>
</dbReference>
<proteinExistence type="predicted"/>
<evidence type="ECO:0000313" key="2">
    <source>
        <dbReference type="Proteomes" id="UP000244110"/>
    </source>
</evidence>
<protein>
    <submittedName>
        <fullName evidence="1">Uncharacterized protein</fullName>
    </submittedName>
</protein>
<accession>A0A2T5ING9</accession>